<dbReference type="InterPro" id="IPR035892">
    <property type="entry name" value="C2_domain_sf"/>
</dbReference>
<evidence type="ECO:0000256" key="6">
    <source>
        <dbReference type="ARBA" id="ARBA00023136"/>
    </source>
</evidence>
<dbReference type="GO" id="GO:0005783">
    <property type="term" value="C:endoplasmic reticulum"/>
    <property type="evidence" value="ECO:0007669"/>
    <property type="project" value="UniProtKB-SubCell"/>
</dbReference>
<dbReference type="InterPro" id="IPR014756">
    <property type="entry name" value="Ig_E-set"/>
</dbReference>
<feature type="region of interest" description="Disordered" evidence="8">
    <location>
        <begin position="217"/>
        <end position="238"/>
    </location>
</feature>
<comment type="caution">
    <text evidence="10">The sequence shown here is derived from an EMBL/GenBank/DDBJ whole genome shotgun (WGS) entry which is preliminary data.</text>
</comment>
<keyword evidence="3" id="KW-0812">Transmembrane</keyword>
<proteinExistence type="predicted"/>
<keyword evidence="6" id="KW-0472">Membrane</keyword>
<dbReference type="EMBL" id="JANIIK010000109">
    <property type="protein sequence ID" value="KAJ3598651.1"/>
    <property type="molecule type" value="Genomic_DNA"/>
</dbReference>
<dbReference type="PANTHER" id="PTHR24075">
    <property type="entry name" value="SEC63 DOMAIN-CONTAINING"/>
    <property type="match status" value="1"/>
</dbReference>
<protein>
    <recommendedName>
        <fullName evidence="9">SEC63 domain-containing protein</fullName>
    </recommendedName>
</protein>
<dbReference type="FunFam" id="2.60.40.150:FF:000113">
    <property type="entry name" value="activating signal cointegrator 1 complex subunit 3"/>
    <property type="match status" value="1"/>
</dbReference>
<dbReference type="GO" id="GO:0007399">
    <property type="term" value="P:nervous system development"/>
    <property type="evidence" value="ECO:0007669"/>
    <property type="project" value="UniProtKB-ARBA"/>
</dbReference>
<dbReference type="AlphaFoldDB" id="A0A9Q0E3J2"/>
<evidence type="ECO:0000256" key="5">
    <source>
        <dbReference type="ARBA" id="ARBA00022989"/>
    </source>
</evidence>
<evidence type="ECO:0000259" key="9">
    <source>
        <dbReference type="Pfam" id="PF02889"/>
    </source>
</evidence>
<sequence length="238" mass="27047">MEGLPELMAACEGKESVFSSMVGQGLQASQAAQAWEFLSHLPVVEVRLSVRGWWEESQEQTEKPVPAPGGGASFRENQAWLEVHADQEYVLQVALRRINAGQQRRKQDSKAQAPRFPKSKDEGWFLVLGEVERRELLAVKRVGFLRHHSTVSLAFYTPERTGKCIYTLYLMSDSYLGLDQQYDVHLNVKPASIAVQVNTEPIGREEAEEDPELFRYPGLPRSHFQSLPSQWESPQQEH</sequence>
<dbReference type="Proteomes" id="UP001148018">
    <property type="component" value="Unassembled WGS sequence"/>
</dbReference>
<name>A0A9Q0E3J2_9TELE</name>
<gene>
    <name evidence="10" type="ORF">NHX12_002156</name>
</gene>
<keyword evidence="4" id="KW-0256">Endoplasmic reticulum</keyword>
<accession>A0A9Q0E3J2</accession>
<dbReference type="OrthoDB" id="8862713at2759"/>
<keyword evidence="7" id="KW-0143">Chaperone</keyword>
<dbReference type="PANTHER" id="PTHR24075:SF6">
    <property type="entry name" value="ACTIVATING SIGNAL COINTEGRATOR 1 COMPLEX SUBUNIT 3"/>
    <property type="match status" value="1"/>
</dbReference>
<dbReference type="GO" id="GO:0003723">
    <property type="term" value="F:RNA binding"/>
    <property type="evidence" value="ECO:0007669"/>
    <property type="project" value="TreeGrafter"/>
</dbReference>
<evidence type="ECO:0000313" key="11">
    <source>
        <dbReference type="Proteomes" id="UP001148018"/>
    </source>
</evidence>
<comment type="subcellular location">
    <subcellularLocation>
        <location evidence="2">Endoplasmic reticulum</location>
    </subcellularLocation>
    <subcellularLocation>
        <location evidence="1">Membrane</location>
        <topology evidence="1">Multi-pass membrane protein</topology>
    </subcellularLocation>
</comment>
<evidence type="ECO:0000256" key="3">
    <source>
        <dbReference type="ARBA" id="ARBA00022692"/>
    </source>
</evidence>
<dbReference type="SUPFAM" id="SSF81296">
    <property type="entry name" value="E set domains"/>
    <property type="match status" value="1"/>
</dbReference>
<feature type="compositionally biased region" description="Polar residues" evidence="8">
    <location>
        <begin position="223"/>
        <end position="238"/>
    </location>
</feature>
<dbReference type="Gene3D" id="2.60.40.150">
    <property type="entry name" value="C2 domain"/>
    <property type="match status" value="1"/>
</dbReference>
<keyword evidence="5" id="KW-1133">Transmembrane helix</keyword>
<keyword evidence="11" id="KW-1185">Reference proteome</keyword>
<evidence type="ECO:0000256" key="4">
    <source>
        <dbReference type="ARBA" id="ARBA00022824"/>
    </source>
</evidence>
<evidence type="ECO:0000256" key="1">
    <source>
        <dbReference type="ARBA" id="ARBA00004141"/>
    </source>
</evidence>
<evidence type="ECO:0000256" key="2">
    <source>
        <dbReference type="ARBA" id="ARBA00004240"/>
    </source>
</evidence>
<dbReference type="InterPro" id="IPR004179">
    <property type="entry name" value="Sec63-dom"/>
</dbReference>
<organism evidence="10 11">
    <name type="scientific">Muraenolepis orangiensis</name>
    <name type="common">Patagonian moray cod</name>
    <dbReference type="NCBI Taxonomy" id="630683"/>
    <lineage>
        <taxon>Eukaryota</taxon>
        <taxon>Metazoa</taxon>
        <taxon>Chordata</taxon>
        <taxon>Craniata</taxon>
        <taxon>Vertebrata</taxon>
        <taxon>Euteleostomi</taxon>
        <taxon>Actinopterygii</taxon>
        <taxon>Neopterygii</taxon>
        <taxon>Teleostei</taxon>
        <taxon>Neoteleostei</taxon>
        <taxon>Acanthomorphata</taxon>
        <taxon>Zeiogadaria</taxon>
        <taxon>Gadariae</taxon>
        <taxon>Gadiformes</taxon>
        <taxon>Muraenolepidoidei</taxon>
        <taxon>Muraenolepididae</taxon>
        <taxon>Muraenolepis</taxon>
    </lineage>
</organism>
<dbReference type="Pfam" id="PF02889">
    <property type="entry name" value="Sec63"/>
    <property type="match status" value="1"/>
</dbReference>
<evidence type="ECO:0000313" key="10">
    <source>
        <dbReference type="EMBL" id="KAJ3598651.1"/>
    </source>
</evidence>
<dbReference type="GO" id="GO:0043138">
    <property type="term" value="F:3'-5' DNA helicase activity"/>
    <property type="evidence" value="ECO:0007669"/>
    <property type="project" value="TreeGrafter"/>
</dbReference>
<evidence type="ECO:0000256" key="7">
    <source>
        <dbReference type="ARBA" id="ARBA00023186"/>
    </source>
</evidence>
<reference evidence="10" key="1">
    <citation type="submission" date="2022-07" db="EMBL/GenBank/DDBJ databases">
        <title>Chromosome-level genome of Muraenolepis orangiensis.</title>
        <authorList>
            <person name="Kim J."/>
        </authorList>
    </citation>
    <scope>NUCLEOTIDE SEQUENCE</scope>
    <source>
        <strain evidence="10">KU_S4_2022</strain>
        <tissue evidence="10">Muscle</tissue>
    </source>
</reference>
<evidence type="ECO:0000256" key="8">
    <source>
        <dbReference type="SAM" id="MobiDB-lite"/>
    </source>
</evidence>
<dbReference type="GO" id="GO:0016020">
    <property type="term" value="C:membrane"/>
    <property type="evidence" value="ECO:0007669"/>
    <property type="project" value="UniProtKB-SubCell"/>
</dbReference>
<feature type="domain" description="SEC63" evidence="9">
    <location>
        <begin position="81"/>
        <end position="184"/>
    </location>
</feature>
<dbReference type="GO" id="GO:0005634">
    <property type="term" value="C:nucleus"/>
    <property type="evidence" value="ECO:0007669"/>
    <property type="project" value="TreeGrafter"/>
</dbReference>